<dbReference type="GO" id="GO:0019251">
    <property type="term" value="P:anaerobic cobalamin biosynthetic process"/>
    <property type="evidence" value="ECO:0007669"/>
    <property type="project" value="UniProtKB-UniRule"/>
</dbReference>
<dbReference type="EC" id="2.1.1.195" evidence="5"/>
<comment type="pathway">
    <text evidence="5">Cofactor biosynthesis; adenosylcobalamin biosynthesis; cob(II)yrinate a,c-diamide from sirohydrochlorin (anaerobic route): step 6/10.</text>
</comment>
<dbReference type="InterPro" id="IPR036074">
    <property type="entry name" value="CbiD_sf"/>
</dbReference>
<dbReference type="SUPFAM" id="SSF111342">
    <property type="entry name" value="CbiD-like"/>
    <property type="match status" value="1"/>
</dbReference>
<gene>
    <name evidence="5 6" type="primary">cbiD</name>
    <name evidence="6" type="ORF">CSB45_02260</name>
</gene>
<accession>A0A2G6E9V8</accession>
<keyword evidence="2 5" id="KW-0489">Methyltransferase</keyword>
<sequence length="360" mass="39218">MKHVQYIIERGKKLRCGYTTGTCAAAASKAAALMLLQGADSLKTIALETPAGIPVELKVEQPCLQDDSASCCIVKDAGDDPDVTNGIEIYAEVRKRSDGRIVIEGGKGIGRITRQGFWGAIGEAAINPVPREMIRNELAALAPHGWDVMISAPKGVEIAEHTFNSRLGITGGISIIGTSGIVRPMSDDAVKQTIYLEIDRIAEESRDAILLLLGNYGEQIVTERGWKGPRAQISNFIGDAVAYCYEKRFRKVTLIGHIGKLSKLSIGAFNTHSKMCDIRIEAFVYYLALAGAPADLLQTVLGCVSSEEVLSVIRARGYGGILHDMQQGCVDRLKRYVKDDDFHIDVIFYSMESGILEERV</sequence>
<dbReference type="Pfam" id="PF01888">
    <property type="entry name" value="CbiD"/>
    <property type="match status" value="1"/>
</dbReference>
<dbReference type="InterPro" id="IPR002748">
    <property type="entry name" value="CbiD"/>
</dbReference>
<dbReference type="NCBIfam" id="TIGR00312">
    <property type="entry name" value="cbiD"/>
    <property type="match status" value="1"/>
</dbReference>
<comment type="caution">
    <text evidence="6">The sequence shown here is derived from an EMBL/GenBank/DDBJ whole genome shotgun (WGS) entry which is preliminary data.</text>
</comment>
<name>A0A2G6E9V8_9BACT</name>
<dbReference type="PANTHER" id="PTHR35863">
    <property type="entry name" value="COBALT-PRECORRIN-5B C(1)-METHYLTRANSFERASE"/>
    <property type="match status" value="1"/>
</dbReference>
<evidence type="ECO:0000256" key="2">
    <source>
        <dbReference type="ARBA" id="ARBA00022603"/>
    </source>
</evidence>
<evidence type="ECO:0000256" key="5">
    <source>
        <dbReference type="HAMAP-Rule" id="MF_00787"/>
    </source>
</evidence>
<comment type="catalytic activity">
    <reaction evidence="5">
        <text>Co-precorrin-5B + S-adenosyl-L-methionine = Co-precorrin-6A + S-adenosyl-L-homocysteine</text>
        <dbReference type="Rhea" id="RHEA:26285"/>
        <dbReference type="ChEBI" id="CHEBI:57856"/>
        <dbReference type="ChEBI" id="CHEBI:59789"/>
        <dbReference type="ChEBI" id="CHEBI:60063"/>
        <dbReference type="ChEBI" id="CHEBI:60064"/>
        <dbReference type="EC" id="2.1.1.195"/>
    </reaction>
</comment>
<organism evidence="6 7">
    <name type="scientific">candidate division KSB3 bacterium</name>
    <dbReference type="NCBI Taxonomy" id="2044937"/>
    <lineage>
        <taxon>Bacteria</taxon>
        <taxon>candidate division KSB3</taxon>
    </lineage>
</organism>
<dbReference type="EMBL" id="PDPS01000021">
    <property type="protein sequence ID" value="PID58844.1"/>
    <property type="molecule type" value="Genomic_DNA"/>
</dbReference>
<dbReference type="GO" id="GO:0043780">
    <property type="term" value="F:cobalt-precorrin-5B C1-methyltransferase activity"/>
    <property type="evidence" value="ECO:0007669"/>
    <property type="project" value="RHEA"/>
</dbReference>
<evidence type="ECO:0000256" key="4">
    <source>
        <dbReference type="ARBA" id="ARBA00022691"/>
    </source>
</evidence>
<evidence type="ECO:0000313" key="6">
    <source>
        <dbReference type="EMBL" id="PID58844.1"/>
    </source>
</evidence>
<keyword evidence="1 5" id="KW-0169">Cobalamin biosynthesis</keyword>
<reference evidence="6 7" key="1">
    <citation type="submission" date="2017-10" db="EMBL/GenBank/DDBJ databases">
        <title>Novel microbial diversity and functional potential in the marine mammal oral microbiome.</title>
        <authorList>
            <person name="Dudek N.K."/>
            <person name="Sun C.L."/>
            <person name="Burstein D."/>
            <person name="Kantor R.S."/>
            <person name="Aliaga Goltsman D.S."/>
            <person name="Bik E.M."/>
            <person name="Thomas B.C."/>
            <person name="Banfield J.F."/>
            <person name="Relman D.A."/>
        </authorList>
    </citation>
    <scope>NUCLEOTIDE SEQUENCE [LARGE SCALE GENOMIC DNA]</scope>
    <source>
        <strain evidence="6">DOLZORAL124_49_17</strain>
    </source>
</reference>
<evidence type="ECO:0000313" key="7">
    <source>
        <dbReference type="Proteomes" id="UP000229740"/>
    </source>
</evidence>
<comment type="similarity">
    <text evidence="5">Belongs to the CbiD family.</text>
</comment>
<dbReference type="Gene3D" id="3.30.2110.10">
    <property type="entry name" value="CbiD-like"/>
    <property type="match status" value="1"/>
</dbReference>
<protein>
    <recommendedName>
        <fullName evidence="5">Cobalt-precorrin-5B C(1)-methyltransferase</fullName>
        <ecNumber evidence="5">2.1.1.195</ecNumber>
    </recommendedName>
    <alternativeName>
        <fullName evidence="5">Cobalt-precorrin-6A synthase</fullName>
    </alternativeName>
</protein>
<dbReference type="AlphaFoldDB" id="A0A2G6E9V8"/>
<dbReference type="PIRSF" id="PIRSF026782">
    <property type="entry name" value="CbiD"/>
    <property type="match status" value="1"/>
</dbReference>
<dbReference type="Proteomes" id="UP000229740">
    <property type="component" value="Unassembled WGS sequence"/>
</dbReference>
<comment type="function">
    <text evidence="5">Catalyzes the methylation of C-1 in cobalt-precorrin-5B to form cobalt-precorrin-6A.</text>
</comment>
<keyword evidence="3 5" id="KW-0808">Transferase</keyword>
<dbReference type="PANTHER" id="PTHR35863:SF1">
    <property type="entry name" value="COBALT-PRECORRIN-5B C(1)-METHYLTRANSFERASE"/>
    <property type="match status" value="1"/>
</dbReference>
<dbReference type="GO" id="GO:0032259">
    <property type="term" value="P:methylation"/>
    <property type="evidence" value="ECO:0007669"/>
    <property type="project" value="UniProtKB-KW"/>
</dbReference>
<keyword evidence="4 5" id="KW-0949">S-adenosyl-L-methionine</keyword>
<dbReference type="HAMAP" id="MF_00787">
    <property type="entry name" value="CbiD"/>
    <property type="match status" value="1"/>
</dbReference>
<proteinExistence type="inferred from homology"/>
<evidence type="ECO:0000256" key="3">
    <source>
        <dbReference type="ARBA" id="ARBA00022679"/>
    </source>
</evidence>
<dbReference type="UniPathway" id="UPA00148">
    <property type="reaction ID" value="UER00227"/>
</dbReference>
<evidence type="ECO:0000256" key="1">
    <source>
        <dbReference type="ARBA" id="ARBA00022573"/>
    </source>
</evidence>